<feature type="region of interest" description="Disordered" evidence="1">
    <location>
        <begin position="675"/>
        <end position="698"/>
    </location>
</feature>
<feature type="compositionally biased region" description="Pro residues" evidence="1">
    <location>
        <begin position="1128"/>
        <end position="1138"/>
    </location>
</feature>
<name>A0A836KT12_9TRYP</name>
<feature type="compositionally biased region" description="Low complexity" evidence="1">
    <location>
        <begin position="448"/>
        <end position="473"/>
    </location>
</feature>
<feature type="region of interest" description="Disordered" evidence="1">
    <location>
        <begin position="372"/>
        <end position="405"/>
    </location>
</feature>
<dbReference type="KEGG" id="lmat:92517236"/>
<feature type="compositionally biased region" description="Polar residues" evidence="1">
    <location>
        <begin position="333"/>
        <end position="343"/>
    </location>
</feature>
<feature type="compositionally biased region" description="Polar residues" evidence="1">
    <location>
        <begin position="502"/>
        <end position="517"/>
    </location>
</feature>
<feature type="region of interest" description="Disordered" evidence="1">
    <location>
        <begin position="433"/>
        <end position="517"/>
    </location>
</feature>
<gene>
    <name evidence="2" type="ORF">LSCM1_07351</name>
</gene>
<dbReference type="EMBL" id="JAFEUZ010000007">
    <property type="protein sequence ID" value="KAG5486229.1"/>
    <property type="molecule type" value="Genomic_DNA"/>
</dbReference>
<proteinExistence type="predicted"/>
<feature type="region of interest" description="Disordered" evidence="1">
    <location>
        <begin position="1299"/>
        <end position="1319"/>
    </location>
</feature>
<feature type="compositionally biased region" description="Pro residues" evidence="1">
    <location>
        <begin position="601"/>
        <end position="612"/>
    </location>
</feature>
<keyword evidence="3" id="KW-1185">Reference proteome</keyword>
<feature type="region of interest" description="Disordered" evidence="1">
    <location>
        <begin position="1223"/>
        <end position="1269"/>
    </location>
</feature>
<feature type="region of interest" description="Disordered" evidence="1">
    <location>
        <begin position="1375"/>
        <end position="1396"/>
    </location>
</feature>
<feature type="compositionally biased region" description="Polar residues" evidence="1">
    <location>
        <begin position="1223"/>
        <end position="1248"/>
    </location>
</feature>
<feature type="compositionally biased region" description="Pro residues" evidence="1">
    <location>
        <begin position="685"/>
        <end position="694"/>
    </location>
</feature>
<dbReference type="OrthoDB" id="267770at2759"/>
<comment type="caution">
    <text evidence="2">The sequence shown here is derived from an EMBL/GenBank/DDBJ whole genome shotgun (WGS) entry which is preliminary data.</text>
</comment>
<feature type="region of interest" description="Disordered" evidence="1">
    <location>
        <begin position="104"/>
        <end position="146"/>
    </location>
</feature>
<accession>A0A836KT12</accession>
<feature type="compositionally biased region" description="Pro residues" evidence="1">
    <location>
        <begin position="322"/>
        <end position="331"/>
    </location>
</feature>
<reference evidence="2 3" key="1">
    <citation type="submission" date="2021-03" db="EMBL/GenBank/DDBJ databases">
        <title>Leishmania (Mundinia) martiniquensis Genome sequencing and assembly.</title>
        <authorList>
            <person name="Almutairi H."/>
            <person name="Gatherer D."/>
        </authorList>
    </citation>
    <scope>NUCLEOTIDE SEQUENCE [LARGE SCALE GENOMIC DNA]</scope>
    <source>
        <strain evidence="2">LSCM1</strain>
    </source>
</reference>
<sequence>MYTSSTDTGEESPSAFEWRVWGSGLSASTAAMPRSGVKHTPKRVTMAVNVPAASLWGGSRDGGGASAVSVAKALTVTAELAPLASSASPWSLVTVANNTRGARSAAYKGIRTPSDPSTPAERAARGSEGTRTPSRQSAAVPEDLSMRTERLGGGAEGWTDLDTFRCTTVSSEVQPPPPLTMPVILHDSDDGDDDAFNTIKESIKHQLVSIEEDDRASEAARGNAGAAERQTLQPQPYRYLPVQLPSTDGDGLIRHTTGAPAPPAPRSAAAARQRETATTRVSSSSASVLEQLAATVGHSSVARASGPLTSGSGSGASSFHSQPPPPPPHLPPESTQTASHLTSQAQQPQRQQCHAQSVVCPRSVAASRATLFEQQRQPSANGVGCAAGSEDAGGDAKTRTGGLHIPLPISRARPVADSRGFGGVAAISTFAEGASRPSSHLDPSRDMGSGAAAAARPSATPSTTSSSSASTARQGGRFSAECSSSSKDEPLRAGRSYHPHSNHQYSHQLRPSSFASQPSHILQLHQPDVPSLQLEGLQEKYAAKHQQACLHEDTQRHHQPQPQPQSQPSAPLPPPPPLQLPHQSHVQASPLTSHQDGPRQPNLPPHLRPQVPPQTQQQSHPQQLLPQPHPQHSQQQQQRGGPAPCPSAAMTPGKTYAATPYGRLILLTPEGVRASGAQPLQQSLPSPPPPPSPPSATAFALTGNYVTASSCSALFCRNNPLHSMRYPGSESESARQLGCDAGRLANGAISLATPSSHIEDPGVDVWNRTASLAASEQQAAAGIIAGQSPGTTAENQAEARVTTPTVVTNGNSSVEVPPFLTRSLAAAAGTSVTARSSAATGGSCGYSATASAIPVSQPSTDSLASPLTRCAHGSAHSASVGELVQRLGSHSSGGDVGSMNLPLQLPAFVAREDVSRTSPAGGAHHRNLRPAAVSPLSSVRTACVGPERNAEVGTPKALAVLPISSKSGGSNAQMAMPGSDSGSHDVSSVVVAIGSERIVAVAGPMALDNNARGNSSAFARLPTGLEVHNSGFRVDTTGASDCAHGSYFTHSTPQPADSPLASAASYIPPVAVGSVKGGGSPMHISVQAALCQETVGNKRPALKTDAPTHAAKPTWPDTVSLPLTQDPAGPPPPPPPPQQRKAKQQQQQQLHMRGPSSSSASHSSASGRLHATADDSVVVAIPVTTADGTITAAVITVPPPFAHTEAGVQQYCIAVLQHQSPQEQRWLQPRGHQQQPLPPTSQHQQQHLPRQGPLSEVQPSAVGAGEGEEWRRQQTLLTLQLEQHRRRLESELRLVELQQAQQQQQQHERQHHHQSPSPVRAAMTTIDGRLYRMASASSVESFGNSGPSGHNLHSVGGDSLARDCTTAVADDYADAASPHLQSHPGVRTHASPQAEL</sequence>
<feature type="compositionally biased region" description="Low complexity" evidence="1">
    <location>
        <begin position="1156"/>
        <end position="1166"/>
    </location>
</feature>
<feature type="compositionally biased region" description="Pro residues" evidence="1">
    <location>
        <begin position="561"/>
        <end position="579"/>
    </location>
</feature>
<evidence type="ECO:0000313" key="2">
    <source>
        <dbReference type="EMBL" id="KAG5486229.1"/>
    </source>
</evidence>
<feature type="region of interest" description="Disordered" evidence="1">
    <location>
        <begin position="1100"/>
        <end position="1169"/>
    </location>
</feature>
<dbReference type="GeneID" id="92517236"/>
<dbReference type="Proteomes" id="UP000673552">
    <property type="component" value="Chromosome 7"/>
</dbReference>
<feature type="region of interest" description="Disordered" evidence="1">
    <location>
        <begin position="543"/>
        <end position="654"/>
    </location>
</feature>
<feature type="region of interest" description="Disordered" evidence="1">
    <location>
        <begin position="300"/>
        <end position="354"/>
    </location>
</feature>
<feature type="compositionally biased region" description="Polar residues" evidence="1">
    <location>
        <begin position="585"/>
        <end position="595"/>
    </location>
</feature>
<evidence type="ECO:0000313" key="3">
    <source>
        <dbReference type="Proteomes" id="UP000673552"/>
    </source>
</evidence>
<feature type="compositionally biased region" description="Low complexity" evidence="1">
    <location>
        <begin position="219"/>
        <end position="229"/>
    </location>
</feature>
<protein>
    <submittedName>
        <fullName evidence="2">Uncharacterized protein</fullName>
    </submittedName>
</protein>
<feature type="compositionally biased region" description="Low complexity" evidence="1">
    <location>
        <begin position="344"/>
        <end position="354"/>
    </location>
</feature>
<organism evidence="2 3">
    <name type="scientific">Leishmania martiniquensis</name>
    <dbReference type="NCBI Taxonomy" id="1580590"/>
    <lineage>
        <taxon>Eukaryota</taxon>
        <taxon>Discoba</taxon>
        <taxon>Euglenozoa</taxon>
        <taxon>Kinetoplastea</taxon>
        <taxon>Metakinetoplastina</taxon>
        <taxon>Trypanosomatida</taxon>
        <taxon>Trypanosomatidae</taxon>
        <taxon>Leishmaniinae</taxon>
        <taxon>Leishmania</taxon>
    </lineage>
</organism>
<dbReference type="RefSeq" id="XP_067181081.1">
    <property type="nucleotide sequence ID" value="XM_067324724.1"/>
</dbReference>
<feature type="region of interest" description="Disordered" evidence="1">
    <location>
        <begin position="213"/>
        <end position="286"/>
    </location>
</feature>
<feature type="compositionally biased region" description="Low complexity" evidence="1">
    <location>
        <begin position="305"/>
        <end position="321"/>
    </location>
</feature>
<feature type="compositionally biased region" description="Low complexity" evidence="1">
    <location>
        <begin position="613"/>
        <end position="638"/>
    </location>
</feature>
<evidence type="ECO:0000256" key="1">
    <source>
        <dbReference type="SAM" id="MobiDB-lite"/>
    </source>
</evidence>